<evidence type="ECO:0000313" key="2">
    <source>
        <dbReference type="EMBL" id="OGC88496.1"/>
    </source>
</evidence>
<keyword evidence="1" id="KW-0472">Membrane</keyword>
<feature type="transmembrane region" description="Helical" evidence="1">
    <location>
        <begin position="96"/>
        <end position="113"/>
    </location>
</feature>
<evidence type="ECO:0000313" key="3">
    <source>
        <dbReference type="Proteomes" id="UP000176568"/>
    </source>
</evidence>
<dbReference type="EMBL" id="MEXB01000008">
    <property type="protein sequence ID" value="OGC88496.1"/>
    <property type="molecule type" value="Genomic_DNA"/>
</dbReference>
<dbReference type="Proteomes" id="UP000176568">
    <property type="component" value="Unassembled WGS sequence"/>
</dbReference>
<sequence>MIWFADFWDKVLATPFHYVEALFAFLAALAFLVFLRGWLGSIGNVFKMNAHEEHLEHANTRAVWGVLLLAALFYVWQIVRTMASWFGFNDGTQTTLGYWFAGIGIVLWIFVFLKKQLFSGGGGGGH</sequence>
<dbReference type="AlphaFoldDB" id="A0A1F4Y3Z0"/>
<reference evidence="2 3" key="1">
    <citation type="journal article" date="2016" name="Nat. Commun.">
        <title>Thousands of microbial genomes shed light on interconnected biogeochemical processes in an aquifer system.</title>
        <authorList>
            <person name="Anantharaman K."/>
            <person name="Brown C.T."/>
            <person name="Hug L.A."/>
            <person name="Sharon I."/>
            <person name="Castelle C.J."/>
            <person name="Probst A.J."/>
            <person name="Thomas B.C."/>
            <person name="Singh A."/>
            <person name="Wilkins M.J."/>
            <person name="Karaoz U."/>
            <person name="Brodie E.L."/>
            <person name="Williams K.H."/>
            <person name="Hubbard S.S."/>
            <person name="Banfield J.F."/>
        </authorList>
    </citation>
    <scope>NUCLEOTIDE SEQUENCE [LARGE SCALE GENOMIC DNA]</scope>
</reference>
<name>A0A1F4Y3Z0_9BACT</name>
<accession>A0A1F4Y3Z0</accession>
<evidence type="ECO:0000256" key="1">
    <source>
        <dbReference type="SAM" id="Phobius"/>
    </source>
</evidence>
<protein>
    <submittedName>
        <fullName evidence="2">Uncharacterized protein</fullName>
    </submittedName>
</protein>
<proteinExistence type="predicted"/>
<keyword evidence="1" id="KW-0812">Transmembrane</keyword>
<feature type="transmembrane region" description="Helical" evidence="1">
    <location>
        <begin position="58"/>
        <end position="76"/>
    </location>
</feature>
<keyword evidence="1" id="KW-1133">Transmembrane helix</keyword>
<gene>
    <name evidence="2" type="ORF">A2419_02015</name>
</gene>
<comment type="caution">
    <text evidence="2">The sequence shown here is derived from an EMBL/GenBank/DDBJ whole genome shotgun (WGS) entry which is preliminary data.</text>
</comment>
<feature type="transmembrane region" description="Helical" evidence="1">
    <location>
        <begin position="22"/>
        <end position="46"/>
    </location>
</feature>
<organism evidence="2 3">
    <name type="scientific">Candidatus Adlerbacteria bacterium RIFOXYC1_FULL_48_26</name>
    <dbReference type="NCBI Taxonomy" id="1797247"/>
    <lineage>
        <taxon>Bacteria</taxon>
        <taxon>Candidatus Adleribacteriota</taxon>
    </lineage>
</organism>
<dbReference type="STRING" id="1797247.A2419_02015"/>